<keyword evidence="2" id="KW-1185">Reference proteome</keyword>
<proteinExistence type="predicted"/>
<protein>
    <recommendedName>
        <fullName evidence="3">FAD/NAD(P)-binding domain-containing protein</fullName>
    </recommendedName>
</protein>
<name>A0A9W8XW62_9PLEO</name>
<gene>
    <name evidence="1" type="ORF">N0V89_000120</name>
</gene>
<reference evidence="1" key="1">
    <citation type="submission" date="2022-10" db="EMBL/GenBank/DDBJ databases">
        <title>Tapping the CABI collections for fungal endophytes: first genome assemblies for Collariella, Neodidymelliopsis, Ascochyta clinopodiicola, Didymella pomorum, Didymosphaeria variabile, Neocosmospora piperis and Neocucurbitaria cava.</title>
        <authorList>
            <person name="Hill R."/>
        </authorList>
    </citation>
    <scope>NUCLEOTIDE SEQUENCE</scope>
    <source>
        <strain evidence="1">IMI 356815</strain>
    </source>
</reference>
<dbReference type="SUPFAM" id="SSF51905">
    <property type="entry name" value="FAD/NAD(P)-binding domain"/>
    <property type="match status" value="1"/>
</dbReference>
<organism evidence="1 2">
    <name type="scientific">Didymosphaeria variabile</name>
    <dbReference type="NCBI Taxonomy" id="1932322"/>
    <lineage>
        <taxon>Eukaryota</taxon>
        <taxon>Fungi</taxon>
        <taxon>Dikarya</taxon>
        <taxon>Ascomycota</taxon>
        <taxon>Pezizomycotina</taxon>
        <taxon>Dothideomycetes</taxon>
        <taxon>Pleosporomycetidae</taxon>
        <taxon>Pleosporales</taxon>
        <taxon>Massarineae</taxon>
        <taxon>Didymosphaeriaceae</taxon>
        <taxon>Didymosphaeria</taxon>
    </lineage>
</organism>
<dbReference type="InterPro" id="IPR036188">
    <property type="entry name" value="FAD/NAD-bd_sf"/>
</dbReference>
<dbReference type="Proteomes" id="UP001140513">
    <property type="component" value="Unassembled WGS sequence"/>
</dbReference>
<dbReference type="AlphaFoldDB" id="A0A9W8XW62"/>
<dbReference type="OrthoDB" id="4114509at2759"/>
<dbReference type="GeneID" id="80903650"/>
<accession>A0A9W8XW62</accession>
<dbReference type="Gene3D" id="3.50.50.60">
    <property type="entry name" value="FAD/NAD(P)-binding domain"/>
    <property type="match status" value="1"/>
</dbReference>
<sequence>MSETISPDYLVIGSGAMGMAFVDTLLTDTKATVAIVDKYARPGGHWTISYPYVRLHQPSAFYGVNSRHLGEDKIDQFGFNKGMAELATVDEVCAYYSKVMHQTFLPSGRVAYYSRHEYLGDGTFRSILTHKVVRVGEGTRIVDATYMKVRVPAMSPPAYEVAKEVELITPNELPKVSRPYGGYTVVGAGKTGIDACLWLIANGIDPRNISWIMPRDAWLLDRRILQPGKELAKQSAAMAAASHEAIMMASSAEDLFRRLEACGYLMRLDDGMWPTMYKCATVSMAELEQIRRIGTVIRQGRVLRLDADKITLQNGTYDPVPDTLYIDCTADALAKVTPTPVFSGNRITLQSVRQCQQVFSAAFIGHVEATYEDERLKNELCRVVPHPSEPMDYLIANVQTQKNLLRWRAEPRTAAWLKQARLDWFKKVHPPAPEDPAEAAEFYKMVEAIERSTVKLEELLNQLPEQDAVRAKAQLARF</sequence>
<dbReference type="RefSeq" id="XP_056075767.1">
    <property type="nucleotide sequence ID" value="XM_056208945.1"/>
</dbReference>
<evidence type="ECO:0000313" key="2">
    <source>
        <dbReference type="Proteomes" id="UP001140513"/>
    </source>
</evidence>
<evidence type="ECO:0000313" key="1">
    <source>
        <dbReference type="EMBL" id="KAJ4359565.1"/>
    </source>
</evidence>
<evidence type="ECO:0008006" key="3">
    <source>
        <dbReference type="Google" id="ProtNLM"/>
    </source>
</evidence>
<comment type="caution">
    <text evidence="1">The sequence shown here is derived from an EMBL/GenBank/DDBJ whole genome shotgun (WGS) entry which is preliminary data.</text>
</comment>
<dbReference type="EMBL" id="JAPEUX010000001">
    <property type="protein sequence ID" value="KAJ4359565.1"/>
    <property type="molecule type" value="Genomic_DNA"/>
</dbReference>